<dbReference type="InterPro" id="IPR036388">
    <property type="entry name" value="WH-like_DNA-bd_sf"/>
</dbReference>
<dbReference type="GO" id="GO:0006355">
    <property type="term" value="P:regulation of DNA-templated transcription"/>
    <property type="evidence" value="ECO:0007669"/>
    <property type="project" value="InterPro"/>
</dbReference>
<dbReference type="EMBL" id="RQXV01000001">
    <property type="protein sequence ID" value="RRD01460.1"/>
    <property type="molecule type" value="Genomic_DNA"/>
</dbReference>
<dbReference type="Gene3D" id="1.10.10.10">
    <property type="entry name" value="Winged helix-like DNA-binding domain superfamily/Winged helix DNA-binding domain"/>
    <property type="match status" value="1"/>
</dbReference>
<dbReference type="GO" id="GO:0003677">
    <property type="term" value="F:DNA binding"/>
    <property type="evidence" value="ECO:0007669"/>
    <property type="project" value="UniProtKB-KW"/>
</dbReference>
<dbReference type="Proteomes" id="UP000267535">
    <property type="component" value="Unassembled WGS sequence"/>
</dbReference>
<evidence type="ECO:0000313" key="5">
    <source>
        <dbReference type="EMBL" id="RRD01460.1"/>
    </source>
</evidence>
<dbReference type="SUPFAM" id="SSF46894">
    <property type="entry name" value="C-terminal effector domain of the bipartite response regulators"/>
    <property type="match status" value="1"/>
</dbReference>
<keyword evidence="2 5" id="KW-0238">DNA-binding</keyword>
<dbReference type="OrthoDB" id="9794397at2"/>
<keyword evidence="6" id="KW-1185">Reference proteome</keyword>
<evidence type="ECO:0000313" key="6">
    <source>
        <dbReference type="Proteomes" id="UP000267535"/>
    </source>
</evidence>
<dbReference type="InterPro" id="IPR016032">
    <property type="entry name" value="Sig_transdc_resp-reg_C-effctor"/>
</dbReference>
<gene>
    <name evidence="5" type="ORF">EHS89_02550</name>
</gene>
<dbReference type="PROSITE" id="PS50043">
    <property type="entry name" value="HTH_LUXR_2"/>
    <property type="match status" value="1"/>
</dbReference>
<dbReference type="PRINTS" id="PR00038">
    <property type="entry name" value="HTHLUXR"/>
</dbReference>
<proteinExistence type="predicted"/>
<feature type="domain" description="HTH luxR-type" evidence="4">
    <location>
        <begin position="261"/>
        <end position="326"/>
    </location>
</feature>
<evidence type="ECO:0000259" key="4">
    <source>
        <dbReference type="PROSITE" id="PS50043"/>
    </source>
</evidence>
<evidence type="ECO:0000256" key="2">
    <source>
        <dbReference type="ARBA" id="ARBA00023125"/>
    </source>
</evidence>
<name>A0A3P1SWG7_9GAMM</name>
<dbReference type="InterPro" id="IPR000792">
    <property type="entry name" value="Tscrpt_reg_LuxR_C"/>
</dbReference>
<comment type="caution">
    <text evidence="5">The sequence shown here is derived from an EMBL/GenBank/DDBJ whole genome shotgun (WGS) entry which is preliminary data.</text>
</comment>
<dbReference type="Pfam" id="PF00196">
    <property type="entry name" value="GerE"/>
    <property type="match status" value="1"/>
</dbReference>
<reference evidence="5 6" key="1">
    <citation type="submission" date="2018-11" db="EMBL/GenBank/DDBJ databases">
        <title>The draft genome sequence of Amphritea balenae JAMM 1525T.</title>
        <authorList>
            <person name="Fang Z."/>
            <person name="Zhang Y."/>
            <person name="Han X."/>
        </authorList>
    </citation>
    <scope>NUCLEOTIDE SEQUENCE [LARGE SCALE GENOMIC DNA]</scope>
    <source>
        <strain evidence="5 6">JAMM 1525</strain>
    </source>
</reference>
<evidence type="ECO:0000256" key="3">
    <source>
        <dbReference type="ARBA" id="ARBA00023163"/>
    </source>
</evidence>
<dbReference type="PANTHER" id="PTHR44688:SF16">
    <property type="entry name" value="DNA-BINDING TRANSCRIPTIONAL ACTIVATOR DEVR_DOSR"/>
    <property type="match status" value="1"/>
</dbReference>
<keyword evidence="3" id="KW-0804">Transcription</keyword>
<evidence type="ECO:0000256" key="1">
    <source>
        <dbReference type="ARBA" id="ARBA00023015"/>
    </source>
</evidence>
<sequence length="333" mass="38063">MENMQNQIETLIAQLYSQAKLMSPPEFQAWAMTETAELLEFDSGFWTDGIPPLNFVSLYLFNQPYEMIESYTRVLETGAQDILAAKTNENLGQAVILSEIVYPNLLDPNFKSHCLKYGILQAISLGFERPGTQLFTYITWYRNDLNRPFNHQDKLIKQMLDPHIRESYEICLLLHIQKEVGITSDTSSHAFAICNDTGNIIYCNNRFILDARLENGIINGFQVAPDTWKKLLSNEHATINIDELHLYKIDDDHYLVEIRTEQNPLAVLTEREQEIAIKLALGDSYKKIALALARSPSTIQNQATSIYKKMNISGKHELTMLLQPTTQAKELSD</sequence>
<dbReference type="SMART" id="SM00421">
    <property type="entry name" value="HTH_LUXR"/>
    <property type="match status" value="1"/>
</dbReference>
<accession>A0A3P1SWG7</accession>
<keyword evidence="1" id="KW-0805">Transcription regulation</keyword>
<dbReference type="PROSITE" id="PS00622">
    <property type="entry name" value="HTH_LUXR_1"/>
    <property type="match status" value="1"/>
</dbReference>
<organism evidence="5 6">
    <name type="scientific">Amphritea balenae</name>
    <dbReference type="NCBI Taxonomy" id="452629"/>
    <lineage>
        <taxon>Bacteria</taxon>
        <taxon>Pseudomonadati</taxon>
        <taxon>Pseudomonadota</taxon>
        <taxon>Gammaproteobacteria</taxon>
        <taxon>Oceanospirillales</taxon>
        <taxon>Oceanospirillaceae</taxon>
        <taxon>Amphritea</taxon>
    </lineage>
</organism>
<dbReference type="PANTHER" id="PTHR44688">
    <property type="entry name" value="DNA-BINDING TRANSCRIPTIONAL ACTIVATOR DEVR_DOSR"/>
    <property type="match status" value="1"/>
</dbReference>
<dbReference type="AlphaFoldDB" id="A0A3P1SWG7"/>
<dbReference type="RefSeq" id="WP_124924533.1">
    <property type="nucleotide sequence ID" value="NZ_BMOH01000001.1"/>
</dbReference>
<protein>
    <submittedName>
        <fullName evidence="5">DNA-binding response regulator</fullName>
    </submittedName>
</protein>